<protein>
    <submittedName>
        <fullName evidence="1">Uncharacterized protein</fullName>
    </submittedName>
</protein>
<evidence type="ECO:0000313" key="1">
    <source>
        <dbReference type="EMBL" id="KMZ83122.1"/>
    </source>
</evidence>
<dbReference type="OrthoDB" id="372124at2759"/>
<organism evidence="1 2">
    <name type="scientific">Plasmodium vivax India VII</name>
    <dbReference type="NCBI Taxonomy" id="1077284"/>
    <lineage>
        <taxon>Eukaryota</taxon>
        <taxon>Sar</taxon>
        <taxon>Alveolata</taxon>
        <taxon>Apicomplexa</taxon>
        <taxon>Aconoidasida</taxon>
        <taxon>Haemosporida</taxon>
        <taxon>Plasmodiidae</taxon>
        <taxon>Plasmodium</taxon>
        <taxon>Plasmodium (Plasmodium)</taxon>
    </lineage>
</organism>
<dbReference type="AlphaFoldDB" id="A0A0J9SM99"/>
<accession>A0A0J9SM99</accession>
<sequence>MINRPACVAIAAKKGGTISNNGGHKNTIVKALIEKVTKIKEKNKFFNCNEYYAFLFRNYAMHICLDDSFKLFYLQSKDGYFSKKLMGRICYIISSASIYSLLKFGKEYIINHLSECNIYKYKCVFQNEYYHFVHNLLLLCCLQLCVPSILEKLDQEKQQKMRLKNLHKFCDAANYATPQGWESEREKNAPCDVQFLSKLYNCFCANHISPFPFVNKFICQHLCANDLEFHLERLTLSSLRGEASERSPTSLHSQSDKSEYPLPICQISKMLFYLSKSDLHFYYECFISRYFYTIRTYLLRLTDAQVGDSPLTPVNNDGAISHGEEKIIDRLLVSLVNFLSSSYIMGNIEGKTHPISICTYITLVLFKGLYDLHFAHFNWSSYDALKKENVKRGNFILLTQRGKSHLLSVSFAKKCFLLIYVLNNLVRKLPKRVIQKWNKWSGEMNSTTKIGNTNDSVQRCMGAIIPKRSPSRGSNGTDCPYRGGLPQNIDKCTQRSVNSLEELFPNGNFNLLSFVHLPFLKMLHFYSLLHQEGNKNNANGNCKKSVLEREIFSFLEQYIRRRFPQWECTSGGSSPMAFFTIDIEIQKREQRGCGSDG</sequence>
<reference evidence="1 2" key="1">
    <citation type="submission" date="2011-08" db="EMBL/GenBank/DDBJ databases">
        <title>The Genome Sequence of Plasmodium vivax India VII.</title>
        <authorList>
            <consortium name="The Broad Institute Genome Sequencing Platform"/>
            <consortium name="The Broad Institute Genome Sequencing Center for Infectious Disease"/>
            <person name="Neafsey D."/>
            <person name="Carlton J."/>
            <person name="Barnwell J."/>
            <person name="Collins W."/>
            <person name="Escalante A."/>
            <person name="Mullikin J."/>
            <person name="Saul A."/>
            <person name="Guigo R."/>
            <person name="Camara F."/>
            <person name="Young S.K."/>
            <person name="Zeng Q."/>
            <person name="Gargeya S."/>
            <person name="Fitzgerald M."/>
            <person name="Haas B."/>
            <person name="Abouelleil A."/>
            <person name="Alvarado L."/>
            <person name="Arachchi H.M."/>
            <person name="Berlin A."/>
            <person name="Brown A."/>
            <person name="Chapman S.B."/>
            <person name="Chen Z."/>
            <person name="Dunbar C."/>
            <person name="Freedman E."/>
            <person name="Gearin G."/>
            <person name="Gellesch M."/>
            <person name="Goldberg J."/>
            <person name="Griggs A."/>
            <person name="Gujja S."/>
            <person name="Heiman D."/>
            <person name="Howarth C."/>
            <person name="Larson L."/>
            <person name="Lui A."/>
            <person name="MacDonald P.J.P."/>
            <person name="Montmayeur A."/>
            <person name="Murphy C."/>
            <person name="Neiman D."/>
            <person name="Pearson M."/>
            <person name="Priest M."/>
            <person name="Roberts A."/>
            <person name="Saif S."/>
            <person name="Shea T."/>
            <person name="Shenoy N."/>
            <person name="Sisk P."/>
            <person name="Stolte C."/>
            <person name="Sykes S."/>
            <person name="Wortman J."/>
            <person name="Nusbaum C."/>
            <person name="Birren B."/>
        </authorList>
    </citation>
    <scope>NUCLEOTIDE SEQUENCE [LARGE SCALE GENOMIC DNA]</scope>
    <source>
        <strain evidence="1 2">India VII</strain>
    </source>
</reference>
<dbReference type="Proteomes" id="UP000053562">
    <property type="component" value="Unassembled WGS sequence"/>
</dbReference>
<dbReference type="EMBL" id="KQ234144">
    <property type="protein sequence ID" value="KMZ83122.1"/>
    <property type="molecule type" value="Genomic_DNA"/>
</dbReference>
<gene>
    <name evidence="1" type="ORF">PVIIG_04004</name>
</gene>
<evidence type="ECO:0000313" key="2">
    <source>
        <dbReference type="Proteomes" id="UP000053562"/>
    </source>
</evidence>
<name>A0A0J9SM99_PLAVI</name>
<proteinExistence type="predicted"/>